<feature type="chain" id="PRO_5041514418" description="Epidermal patterning factor-like protein" evidence="7">
    <location>
        <begin position="18"/>
        <end position="145"/>
    </location>
</feature>
<dbReference type="Proteomes" id="UP001188597">
    <property type="component" value="Unassembled WGS sequence"/>
</dbReference>
<evidence type="ECO:0000313" key="9">
    <source>
        <dbReference type="Proteomes" id="UP001188597"/>
    </source>
</evidence>
<comment type="similarity">
    <text evidence="2 7">Belongs to the plant cysteine rich small secretory peptide family. Epidermal patterning factor subfamily.</text>
</comment>
<feature type="non-terminal residue" evidence="8">
    <location>
        <position position="1"/>
    </location>
</feature>
<keyword evidence="3 7" id="KW-0217">Developmental protein</keyword>
<dbReference type="PANTHER" id="PTHR33109:SF7">
    <property type="entry name" value="EPIDERMAL PATTERNING FACTOR-LIKE PROTEIN 2"/>
    <property type="match status" value="1"/>
</dbReference>
<evidence type="ECO:0000256" key="2">
    <source>
        <dbReference type="ARBA" id="ARBA00008127"/>
    </source>
</evidence>
<dbReference type="PANTHER" id="PTHR33109">
    <property type="entry name" value="EPIDERMAL PATTERNING FACTOR-LIKE PROTEIN 4"/>
    <property type="match status" value="1"/>
</dbReference>
<comment type="function">
    <text evidence="7">Controls stomatal patterning.</text>
</comment>
<sequence>YRHLIVFLLFLSISSLARVKFLAEGRPISKHIEGAKMGREEKLVMVRRNMIGSRPPRCDRRCREEKLVMVRRNMIGSRPPRCDRRCSSCGGQCEAIQVPISPQFKRSHGDHYYATPTLAYFRGDGISNYKPMCWKCKCGDLIFNP</sequence>
<dbReference type="Pfam" id="PF17181">
    <property type="entry name" value="EPF"/>
    <property type="match status" value="1"/>
</dbReference>
<keyword evidence="5 7" id="KW-0732">Signal</keyword>
<proteinExistence type="inferred from homology"/>
<evidence type="ECO:0000256" key="4">
    <source>
        <dbReference type="ARBA" id="ARBA00022525"/>
    </source>
</evidence>
<name>A0AA89B7D3_9ASTE</name>
<evidence type="ECO:0000256" key="7">
    <source>
        <dbReference type="RuleBase" id="RU367102"/>
    </source>
</evidence>
<protein>
    <recommendedName>
        <fullName evidence="7">Epidermal patterning factor-like protein</fullName>
    </recommendedName>
</protein>
<evidence type="ECO:0000313" key="8">
    <source>
        <dbReference type="EMBL" id="KAK3029128.1"/>
    </source>
</evidence>
<dbReference type="GO" id="GO:0010052">
    <property type="term" value="P:guard cell differentiation"/>
    <property type="evidence" value="ECO:0007669"/>
    <property type="project" value="UniProtKB-UniRule"/>
</dbReference>
<keyword evidence="4 7" id="KW-0964">Secreted</keyword>
<comment type="caution">
    <text evidence="8">The sequence shown here is derived from an EMBL/GenBank/DDBJ whole genome shotgun (WGS) entry which is preliminary data.</text>
</comment>
<evidence type="ECO:0000256" key="5">
    <source>
        <dbReference type="ARBA" id="ARBA00022729"/>
    </source>
</evidence>
<keyword evidence="9" id="KW-1185">Reference proteome</keyword>
<evidence type="ECO:0000256" key="3">
    <source>
        <dbReference type="ARBA" id="ARBA00022473"/>
    </source>
</evidence>
<dbReference type="EMBL" id="JAVXUP010000392">
    <property type="protein sequence ID" value="KAK3029128.1"/>
    <property type="molecule type" value="Genomic_DNA"/>
</dbReference>
<evidence type="ECO:0000256" key="1">
    <source>
        <dbReference type="ARBA" id="ARBA00004613"/>
    </source>
</evidence>
<reference evidence="8" key="1">
    <citation type="submission" date="2022-12" db="EMBL/GenBank/DDBJ databases">
        <title>Draft genome assemblies for two species of Escallonia (Escalloniales).</title>
        <authorList>
            <person name="Chanderbali A."/>
            <person name="Dervinis C."/>
            <person name="Anghel I."/>
            <person name="Soltis D."/>
            <person name="Soltis P."/>
            <person name="Zapata F."/>
        </authorList>
    </citation>
    <scope>NUCLEOTIDE SEQUENCE</scope>
    <source>
        <strain evidence="8">UCBG64.0493</strain>
        <tissue evidence="8">Leaf</tissue>
    </source>
</reference>
<dbReference type="GO" id="GO:0005576">
    <property type="term" value="C:extracellular region"/>
    <property type="evidence" value="ECO:0007669"/>
    <property type="project" value="UniProtKB-SubCell"/>
</dbReference>
<evidence type="ECO:0000256" key="6">
    <source>
        <dbReference type="ARBA" id="ARBA00023157"/>
    </source>
</evidence>
<keyword evidence="6" id="KW-1015">Disulfide bond</keyword>
<feature type="signal peptide" evidence="7">
    <location>
        <begin position="1"/>
        <end position="17"/>
    </location>
</feature>
<gene>
    <name evidence="8" type="ORF">RJ639_038833</name>
</gene>
<dbReference type="InterPro" id="IPR039455">
    <property type="entry name" value="EPFL"/>
</dbReference>
<accession>A0AA89B7D3</accession>
<dbReference type="AlphaFoldDB" id="A0AA89B7D3"/>
<comment type="subcellular location">
    <subcellularLocation>
        <location evidence="1 7">Secreted</location>
    </subcellularLocation>
</comment>
<organism evidence="8 9">
    <name type="scientific">Escallonia herrerae</name>
    <dbReference type="NCBI Taxonomy" id="1293975"/>
    <lineage>
        <taxon>Eukaryota</taxon>
        <taxon>Viridiplantae</taxon>
        <taxon>Streptophyta</taxon>
        <taxon>Embryophyta</taxon>
        <taxon>Tracheophyta</taxon>
        <taxon>Spermatophyta</taxon>
        <taxon>Magnoliopsida</taxon>
        <taxon>eudicotyledons</taxon>
        <taxon>Gunneridae</taxon>
        <taxon>Pentapetalae</taxon>
        <taxon>asterids</taxon>
        <taxon>campanulids</taxon>
        <taxon>Escalloniales</taxon>
        <taxon>Escalloniaceae</taxon>
        <taxon>Escallonia</taxon>
    </lineage>
</organism>